<feature type="domain" description="C2" evidence="4">
    <location>
        <begin position="577"/>
        <end position="696"/>
    </location>
</feature>
<dbReference type="CDD" id="cd08376">
    <property type="entry name" value="C2B_MCTP_PRT"/>
    <property type="match status" value="1"/>
</dbReference>
<sequence>RMLWFGGENRKFHTGLFFLMAATSYLDCGGTKRRTFKRFRKISGVDSNHELAEPATVMPEGDLALTGEPPPGTKHKHRMKLWDSFLQKTRKIRVRGKDKSPNDNSKLEKRARSHPNISSVSSDLSSPVSSEKTFALVNSELRLEPVGGDTADSRRDKFRQQRDITYTRSSFSLNGSASDPSVATPDKIISRVSFRQSDVTCDDGYRSSRDQSTSATETTTPKSHESLSKYGSIDKSSLDSGDDKLDTDEEEGEVDDVLVIENNSLQEHSSSPIGQHFSHQRSFYMLSIHLREGRDLVIRDSCGTSDPYVKFKVGSKVVYKSRTIYKNLNPRWNERFTIPVDDITKPVVIKVFDYDRAWNDDPMGGVDLDLETLEVNKEADLKLLLTEKGKADYMGYLLLTCTLVPKSYDEKEQYFRRPARTTEALKRGKMQSWNGLVHIVLVEGSNLVAMDDNGFSDPYVKFRLGLEKYRSKFKIKTLNPCWLEQFDLRLYEEQTFQLEITVYDHDTRGKDDFMGRASIDLSKLEKDKTHMLEQQLEDGAGIIKLLLTITGTVGNEISSDLANYTPNALDKDNIISRYSELFQALLNSFSSLNDIGHLEVKVFRAHGLQAADFGGLSDPFCVLELVNNRVQTHTEYKTLNPEWSKVFSFPVKDIHSVLEVTVYDEDRNKKVEFLGKVAIPLLRIKNGERRWYALKDRKMIHKFKGAILLEMDLAFNHIKAGIRTVDPREEKLMLPEQRFKISIMKQNINRVSQLIGVFMETGRFVQSCFDWQSPPRTITAFIVYLVIVWNFELYMLPISLLLIFMKNLVVAQIIGSLKKEPIEDDYFVDDEDDDDDDDEVDDDKWPRSECWEVKFSPTLAFSPGESNVLRVHRVRSDVDYVERDHSPCKELTSESKDRLGNNNSTITNYNCNSETELFTCHGKNLANNTAIFNNAQTDSRNNNISCTQTRTDSNMTANQENPQNIIANENDGDDWNFGTHFQIQVNKERERLEAQILKEDMIHDQEETSTNDACGTSSSYENNIRNKSTSQHTRSYSYSSPIQYHHKKLHHAKRRHTMDTHHKVTVTDVDLNEVKVTFLESSSENGFFKPFTDSTTG</sequence>
<feature type="region of interest" description="Disordered" evidence="3">
    <location>
        <begin position="56"/>
        <end position="76"/>
    </location>
</feature>
<feature type="compositionally biased region" description="Low complexity" evidence="3">
    <location>
        <begin position="118"/>
        <end position="129"/>
    </location>
</feature>
<dbReference type="InterPro" id="IPR035892">
    <property type="entry name" value="C2_domain_sf"/>
</dbReference>
<feature type="domain" description="C2" evidence="4">
    <location>
        <begin position="417"/>
        <end position="534"/>
    </location>
</feature>
<feature type="compositionally biased region" description="Basic and acidic residues" evidence="3">
    <location>
        <begin position="95"/>
        <end position="110"/>
    </location>
</feature>
<dbReference type="GO" id="GO:0005509">
    <property type="term" value="F:calcium ion binding"/>
    <property type="evidence" value="ECO:0007669"/>
    <property type="project" value="TreeGrafter"/>
</dbReference>
<organism evidence="5">
    <name type="scientific">Arion vulgaris</name>
    <dbReference type="NCBI Taxonomy" id="1028688"/>
    <lineage>
        <taxon>Eukaryota</taxon>
        <taxon>Metazoa</taxon>
        <taxon>Spiralia</taxon>
        <taxon>Lophotrochozoa</taxon>
        <taxon>Mollusca</taxon>
        <taxon>Gastropoda</taxon>
        <taxon>Heterobranchia</taxon>
        <taxon>Euthyneura</taxon>
        <taxon>Panpulmonata</taxon>
        <taxon>Eupulmonata</taxon>
        <taxon>Stylommatophora</taxon>
        <taxon>Helicina</taxon>
        <taxon>Arionoidea</taxon>
        <taxon>Arionidae</taxon>
        <taxon>Arion</taxon>
    </lineage>
</organism>
<dbReference type="GO" id="GO:0046928">
    <property type="term" value="P:regulation of neurotransmitter secretion"/>
    <property type="evidence" value="ECO:0007669"/>
    <property type="project" value="TreeGrafter"/>
</dbReference>
<feature type="compositionally biased region" description="Polar residues" evidence="3">
    <location>
        <begin position="1008"/>
        <end position="1036"/>
    </location>
</feature>
<dbReference type="PRINTS" id="PR00360">
    <property type="entry name" value="C2DOMAIN"/>
</dbReference>
<dbReference type="Pfam" id="PF00168">
    <property type="entry name" value="C2"/>
    <property type="match status" value="3"/>
</dbReference>
<keyword evidence="1" id="KW-0479">Metal-binding</keyword>
<dbReference type="AlphaFoldDB" id="A0A0B7BB56"/>
<evidence type="ECO:0000259" key="4">
    <source>
        <dbReference type="PROSITE" id="PS50004"/>
    </source>
</evidence>
<dbReference type="EMBL" id="HACG01043709">
    <property type="protein sequence ID" value="CEK90574.1"/>
    <property type="molecule type" value="Transcribed_RNA"/>
</dbReference>
<feature type="compositionally biased region" description="Polar residues" evidence="3">
    <location>
        <begin position="210"/>
        <end position="221"/>
    </location>
</feature>
<dbReference type="PANTHER" id="PTHR45911">
    <property type="entry name" value="C2 DOMAIN-CONTAINING PROTEIN"/>
    <property type="match status" value="1"/>
</dbReference>
<dbReference type="Gene3D" id="2.60.40.150">
    <property type="entry name" value="C2 domain"/>
    <property type="match status" value="3"/>
</dbReference>
<gene>
    <name evidence="5" type="primary">ORF177539</name>
</gene>
<feature type="region of interest" description="Disordered" evidence="3">
    <location>
        <begin position="1003"/>
        <end position="1036"/>
    </location>
</feature>
<dbReference type="PANTHER" id="PTHR45911:SF4">
    <property type="entry name" value="MULTIPLE C2 AND TRANSMEMBRANE DOMAIN-CONTAINING PROTEIN"/>
    <property type="match status" value="1"/>
</dbReference>
<accession>A0A0B7BB56</accession>
<dbReference type="FunFam" id="2.60.40.150:FF:000167">
    <property type="entry name" value="Multiple C2 domains, transmembrane 2a"/>
    <property type="match status" value="1"/>
</dbReference>
<dbReference type="GO" id="GO:0030672">
    <property type="term" value="C:synaptic vesicle membrane"/>
    <property type="evidence" value="ECO:0007669"/>
    <property type="project" value="TreeGrafter"/>
</dbReference>
<dbReference type="InterPro" id="IPR000008">
    <property type="entry name" value="C2_dom"/>
</dbReference>
<dbReference type="CDD" id="cd08377">
    <property type="entry name" value="C2C_MCTP_PRT"/>
    <property type="match status" value="1"/>
</dbReference>
<dbReference type="SUPFAM" id="SSF49562">
    <property type="entry name" value="C2 domain (Calcium/lipid-binding domain, CaLB)"/>
    <property type="match status" value="3"/>
</dbReference>
<dbReference type="PROSITE" id="PS50004">
    <property type="entry name" value="C2"/>
    <property type="match status" value="3"/>
</dbReference>
<evidence type="ECO:0000256" key="3">
    <source>
        <dbReference type="SAM" id="MobiDB-lite"/>
    </source>
</evidence>
<evidence type="ECO:0000256" key="1">
    <source>
        <dbReference type="ARBA" id="ARBA00022723"/>
    </source>
</evidence>
<protein>
    <recommendedName>
        <fullName evidence="4">C2 domain-containing protein</fullName>
    </recommendedName>
</protein>
<keyword evidence="2" id="KW-0106">Calcium</keyword>
<feature type="domain" description="C2" evidence="4">
    <location>
        <begin position="267"/>
        <end position="383"/>
    </location>
</feature>
<feature type="region of interest" description="Disordered" evidence="3">
    <location>
        <begin position="92"/>
        <end position="129"/>
    </location>
</feature>
<name>A0A0B7BB56_9EUPU</name>
<feature type="non-terminal residue" evidence="5">
    <location>
        <position position="1"/>
    </location>
</feature>
<dbReference type="CDD" id="cd04042">
    <property type="entry name" value="C2A_MCTP_PRT"/>
    <property type="match status" value="1"/>
</dbReference>
<dbReference type="FunFam" id="2.60.40.150:FF:000050">
    <property type="entry name" value="Multiple C2 and transmembrane domain containing 1"/>
    <property type="match status" value="1"/>
</dbReference>
<evidence type="ECO:0000256" key="2">
    <source>
        <dbReference type="ARBA" id="ARBA00022837"/>
    </source>
</evidence>
<proteinExistence type="predicted"/>
<dbReference type="SMART" id="SM00239">
    <property type="entry name" value="C2"/>
    <property type="match status" value="3"/>
</dbReference>
<feature type="region of interest" description="Disordered" evidence="3">
    <location>
        <begin position="200"/>
        <end position="252"/>
    </location>
</feature>
<reference evidence="5" key="1">
    <citation type="submission" date="2014-12" db="EMBL/GenBank/DDBJ databases">
        <title>Insight into the proteome of Arion vulgaris.</title>
        <authorList>
            <person name="Aradska J."/>
            <person name="Bulat T."/>
            <person name="Smidak R."/>
            <person name="Sarate P."/>
            <person name="Gangsoo J."/>
            <person name="Sialana F."/>
            <person name="Bilban M."/>
            <person name="Lubec G."/>
        </authorList>
    </citation>
    <scope>NUCLEOTIDE SEQUENCE</scope>
    <source>
        <tissue evidence="5">Skin</tissue>
    </source>
</reference>
<evidence type="ECO:0000313" key="5">
    <source>
        <dbReference type="EMBL" id="CEK90574.1"/>
    </source>
</evidence>